<evidence type="ECO:0000313" key="3">
    <source>
        <dbReference type="Proteomes" id="UP001469365"/>
    </source>
</evidence>
<keyword evidence="1" id="KW-0175">Coiled coil</keyword>
<keyword evidence="2" id="KW-0418">Kinase</keyword>
<organism evidence="2 3">
    <name type="scientific">Paenibacillus filicis</name>
    <dbReference type="NCBI Taxonomy" id="669464"/>
    <lineage>
        <taxon>Bacteria</taxon>
        <taxon>Bacillati</taxon>
        <taxon>Bacillota</taxon>
        <taxon>Bacilli</taxon>
        <taxon>Bacillales</taxon>
        <taxon>Paenibacillaceae</taxon>
        <taxon>Paenibacillus</taxon>
    </lineage>
</organism>
<reference evidence="2 3" key="1">
    <citation type="submission" date="2024-04" db="EMBL/GenBank/DDBJ databases">
        <title>draft genome sequnece of Paenibacillus filicis.</title>
        <authorList>
            <person name="Kim D.-U."/>
        </authorList>
    </citation>
    <scope>NUCLEOTIDE SEQUENCE [LARGE SCALE GENOMIC DNA]</scope>
    <source>
        <strain evidence="2 3">KACC14197</strain>
    </source>
</reference>
<dbReference type="SUPFAM" id="SSF56112">
    <property type="entry name" value="Protein kinase-like (PK-like)"/>
    <property type="match status" value="1"/>
</dbReference>
<dbReference type="Proteomes" id="UP001469365">
    <property type="component" value="Unassembled WGS sequence"/>
</dbReference>
<dbReference type="InterPro" id="IPR011009">
    <property type="entry name" value="Kinase-like_dom_sf"/>
</dbReference>
<sequence>MILKLPMFENGEYKYEVTSQRESCSEECLYCRRTFKAFHFSGLGRDGNHLEYPVITNNQTLIKKKNTMVMKNRKLTYNYEINPENQSEVFNFLQNNELSGVIKITAHCDCSYEMEFHEGKIAYKYSLPVTKHYELFDFIDDWNYEKFIDFVKKSANIIQNLHQANLIHGDLTAHNFMIDQDGLVKLIDLDNVTFGNEKLFLQDIVCYCLYTLFPIISNFEADEKIDLIFEQVTLNILTVNYESSWVDRLIGIILDSQHEVKSFVRSPLIMGYRYNVNLLESIYQEHYKLTNKVHQIQVELMEAVRVKDAAMLRARESFENQIKSATEYAHSLENAKKRYEDEVVNLNKVNTSLNEHITQSKDNFKEAENYAKTLEKEKESFIQRISSVEHEKLDIEKQRDFLEIEKSNMENEIFSLNEMINSKEKIISEQFEKIHYLENKSVLKIIKAKIFKR</sequence>
<accession>A0ABU9DSD1</accession>
<dbReference type="RefSeq" id="WP_341418219.1">
    <property type="nucleotide sequence ID" value="NZ_JBBPCC010000018.1"/>
</dbReference>
<dbReference type="EMBL" id="JBBPCC010000018">
    <property type="protein sequence ID" value="MEK8131082.1"/>
    <property type="molecule type" value="Genomic_DNA"/>
</dbReference>
<dbReference type="InterPro" id="IPR008266">
    <property type="entry name" value="Tyr_kinase_AS"/>
</dbReference>
<gene>
    <name evidence="2" type="ORF">WMW72_24570</name>
</gene>
<evidence type="ECO:0000256" key="1">
    <source>
        <dbReference type="SAM" id="Coils"/>
    </source>
</evidence>
<keyword evidence="3" id="KW-1185">Reference proteome</keyword>
<dbReference type="Gene3D" id="1.10.510.10">
    <property type="entry name" value="Transferase(Phosphotransferase) domain 1"/>
    <property type="match status" value="1"/>
</dbReference>
<dbReference type="GO" id="GO:0016301">
    <property type="term" value="F:kinase activity"/>
    <property type="evidence" value="ECO:0007669"/>
    <property type="project" value="UniProtKB-KW"/>
</dbReference>
<evidence type="ECO:0000313" key="2">
    <source>
        <dbReference type="EMBL" id="MEK8131082.1"/>
    </source>
</evidence>
<comment type="caution">
    <text evidence="2">The sequence shown here is derived from an EMBL/GenBank/DDBJ whole genome shotgun (WGS) entry which is preliminary data.</text>
</comment>
<feature type="coiled-coil region" evidence="1">
    <location>
        <begin position="315"/>
        <end position="419"/>
    </location>
</feature>
<proteinExistence type="predicted"/>
<keyword evidence="2" id="KW-0808">Transferase</keyword>
<protein>
    <submittedName>
        <fullName evidence="2">Lipopolysaccharide kinase InaA family protein</fullName>
    </submittedName>
</protein>
<dbReference type="PROSITE" id="PS00109">
    <property type="entry name" value="PROTEIN_KINASE_TYR"/>
    <property type="match status" value="1"/>
</dbReference>
<dbReference type="Pfam" id="PF06293">
    <property type="entry name" value="Kdo"/>
    <property type="match status" value="1"/>
</dbReference>
<name>A0ABU9DSD1_9BACL</name>
<dbReference type="Gene3D" id="1.20.5.340">
    <property type="match status" value="1"/>
</dbReference>